<keyword evidence="4" id="KW-0808">Transferase</keyword>
<evidence type="ECO:0000259" key="6">
    <source>
        <dbReference type="Pfam" id="PF26049"/>
    </source>
</evidence>
<dbReference type="PANTHER" id="PTHR47816:SF5">
    <property type="entry name" value="RIBOSOMAL RNA LARGE SUBUNIT METHYLTRANSFERASE G"/>
    <property type="match status" value="1"/>
</dbReference>
<keyword evidence="3 7" id="KW-0489">Methyltransferase</keyword>
<sequence length="388" mass="40894">MSALAFDLDQLRRYPDVEAPDLVAVDATDRLVLDEAATALAAAGPGEVVVVGDRYGALTLGAIALHGARDVRVHQDVIVHERALEANAERVGLAGTYRSLGLVPELVTGARVVLLQLPRGLAALEEIAELVAAHAAPDVVVVAGGRLKHMSRSMNEVLGQHFADVSASLARQKSRCLVARQPTSLGTFPSFPRKHFDEQHGVWIAAHGAAFAGPSLDLGTRYLLTFLGEMSPLARDAIDLGCGTGVLAAQLAAARPDLKVVATDTSRAAVRSTRVTLEANSLGERVQVVREDGLESQPPVSADLIVCNPPFHVGASVQPDVAIELFKGAARVLRPGGELWTVFNSRLGHAGALRRIVGSTKVMGDNGKFTVTRSIKQPTRGESGAAPQ</sequence>
<dbReference type="EMBL" id="JACSPO010000003">
    <property type="protein sequence ID" value="MBD8062424.1"/>
    <property type="molecule type" value="Genomic_DNA"/>
</dbReference>
<organism evidence="7 8">
    <name type="scientific">Oceanitalea stevensii</name>
    <dbReference type="NCBI Taxonomy" id="2763072"/>
    <lineage>
        <taxon>Bacteria</taxon>
        <taxon>Bacillati</taxon>
        <taxon>Actinomycetota</taxon>
        <taxon>Actinomycetes</taxon>
        <taxon>Micrococcales</taxon>
        <taxon>Bogoriellaceae</taxon>
        <taxon>Georgenia</taxon>
    </lineage>
</organism>
<evidence type="ECO:0000256" key="1">
    <source>
        <dbReference type="ARBA" id="ARBA00022490"/>
    </source>
</evidence>
<dbReference type="Pfam" id="PF05175">
    <property type="entry name" value="MTS"/>
    <property type="match status" value="1"/>
</dbReference>
<evidence type="ECO:0000313" key="7">
    <source>
        <dbReference type="EMBL" id="MBD8062424.1"/>
    </source>
</evidence>
<evidence type="ECO:0000256" key="4">
    <source>
        <dbReference type="ARBA" id="ARBA00022679"/>
    </source>
</evidence>
<dbReference type="PROSITE" id="PS00092">
    <property type="entry name" value="N6_MTASE"/>
    <property type="match status" value="1"/>
</dbReference>
<proteinExistence type="predicted"/>
<dbReference type="CDD" id="cd02440">
    <property type="entry name" value="AdoMet_MTases"/>
    <property type="match status" value="1"/>
</dbReference>
<dbReference type="InterPro" id="IPR007848">
    <property type="entry name" value="Small_mtfrase_dom"/>
</dbReference>
<keyword evidence="1" id="KW-0963">Cytoplasm</keyword>
<feature type="domain" description="Methyltransferase small" evidence="5">
    <location>
        <begin position="203"/>
        <end position="372"/>
    </location>
</feature>
<feature type="domain" description="RlmG N-terminal" evidence="6">
    <location>
        <begin position="10"/>
        <end position="180"/>
    </location>
</feature>
<name>A0ABR8Z2G7_9MICO</name>
<evidence type="ECO:0000256" key="2">
    <source>
        <dbReference type="ARBA" id="ARBA00022552"/>
    </source>
</evidence>
<gene>
    <name evidence="7" type="ORF">H9624_08800</name>
</gene>
<evidence type="ECO:0000313" key="8">
    <source>
        <dbReference type="Proteomes" id="UP000661894"/>
    </source>
</evidence>
<accession>A0ABR8Z2G7</accession>
<dbReference type="GO" id="GO:0032259">
    <property type="term" value="P:methylation"/>
    <property type="evidence" value="ECO:0007669"/>
    <property type="project" value="UniProtKB-KW"/>
</dbReference>
<comment type="caution">
    <text evidence="7">The sequence shown here is derived from an EMBL/GenBank/DDBJ whole genome shotgun (WGS) entry which is preliminary data.</text>
</comment>
<reference evidence="7 8" key="1">
    <citation type="submission" date="2020-08" db="EMBL/GenBank/DDBJ databases">
        <title>A Genomic Blueprint of the Chicken Gut Microbiome.</title>
        <authorList>
            <person name="Gilroy R."/>
            <person name="Ravi A."/>
            <person name="Getino M."/>
            <person name="Pursley I."/>
            <person name="Horton D.L."/>
            <person name="Alikhan N.-F."/>
            <person name="Baker D."/>
            <person name="Gharbi K."/>
            <person name="Hall N."/>
            <person name="Watson M."/>
            <person name="Adriaenssens E.M."/>
            <person name="Foster-Nyarko E."/>
            <person name="Jarju S."/>
            <person name="Secka A."/>
            <person name="Antonio M."/>
            <person name="Oren A."/>
            <person name="Chaudhuri R."/>
            <person name="La Ragione R.M."/>
            <person name="Hildebrand F."/>
            <person name="Pallen M.J."/>
        </authorList>
    </citation>
    <scope>NUCLEOTIDE SEQUENCE [LARGE SCALE GENOMIC DNA]</scope>
    <source>
        <strain evidence="7 8">Sa1BUA1</strain>
    </source>
</reference>
<dbReference type="Pfam" id="PF26049">
    <property type="entry name" value="RLMG_N"/>
    <property type="match status" value="1"/>
</dbReference>
<keyword evidence="2" id="KW-0698">rRNA processing</keyword>
<dbReference type="Gene3D" id="3.40.50.150">
    <property type="entry name" value="Vaccinia Virus protein VP39"/>
    <property type="match status" value="2"/>
</dbReference>
<evidence type="ECO:0000259" key="5">
    <source>
        <dbReference type="Pfam" id="PF05175"/>
    </source>
</evidence>
<keyword evidence="8" id="KW-1185">Reference proteome</keyword>
<dbReference type="InterPro" id="IPR058679">
    <property type="entry name" value="RlmG_N"/>
</dbReference>
<protein>
    <submittedName>
        <fullName evidence="7">Methyltransferase</fullName>
    </submittedName>
</protein>
<dbReference type="GO" id="GO:0008168">
    <property type="term" value="F:methyltransferase activity"/>
    <property type="evidence" value="ECO:0007669"/>
    <property type="project" value="UniProtKB-KW"/>
</dbReference>
<evidence type="ECO:0000256" key="3">
    <source>
        <dbReference type="ARBA" id="ARBA00022603"/>
    </source>
</evidence>
<dbReference type="InterPro" id="IPR029063">
    <property type="entry name" value="SAM-dependent_MTases_sf"/>
</dbReference>
<dbReference type="InterPro" id="IPR046977">
    <property type="entry name" value="RsmC/RlmG"/>
</dbReference>
<dbReference type="SUPFAM" id="SSF53335">
    <property type="entry name" value="S-adenosyl-L-methionine-dependent methyltransferases"/>
    <property type="match status" value="1"/>
</dbReference>
<dbReference type="InterPro" id="IPR002052">
    <property type="entry name" value="DNA_methylase_N6_adenine_CS"/>
</dbReference>
<dbReference type="RefSeq" id="WP_251839527.1">
    <property type="nucleotide sequence ID" value="NZ_JACSPO010000003.1"/>
</dbReference>
<dbReference type="Proteomes" id="UP000661894">
    <property type="component" value="Unassembled WGS sequence"/>
</dbReference>
<dbReference type="PANTHER" id="PTHR47816">
    <property type="entry name" value="RIBOSOMAL RNA SMALL SUBUNIT METHYLTRANSFERASE C"/>
    <property type="match status" value="1"/>
</dbReference>